<evidence type="ECO:0000313" key="2">
    <source>
        <dbReference type="EMBL" id="KAK2179079.1"/>
    </source>
</evidence>
<gene>
    <name evidence="2" type="ORF">NP493_515g00002</name>
</gene>
<reference evidence="2" key="1">
    <citation type="journal article" date="2023" name="Mol. Biol. Evol.">
        <title>Third-Generation Sequencing Reveals the Adaptive Role of the Epigenome in Three Deep-Sea Polychaetes.</title>
        <authorList>
            <person name="Perez M."/>
            <person name="Aroh O."/>
            <person name="Sun Y."/>
            <person name="Lan Y."/>
            <person name="Juniper S.K."/>
            <person name="Young C.R."/>
            <person name="Angers B."/>
            <person name="Qian P.Y."/>
        </authorList>
    </citation>
    <scope>NUCLEOTIDE SEQUENCE</scope>
    <source>
        <strain evidence="2">R07B-5</strain>
    </source>
</reference>
<sequence>MRTAPYALVWLLSWFDKTIQMILPSIGKDTKLDNTRMREVLGVEPRKIEDTYIDMVYSMIENGMIKKTKDYKGPPPAKE</sequence>
<keyword evidence="3" id="KW-1185">Reference proteome</keyword>
<accession>A0AAD9NTQ7</accession>
<evidence type="ECO:0000256" key="1">
    <source>
        <dbReference type="SAM" id="SignalP"/>
    </source>
</evidence>
<dbReference type="Proteomes" id="UP001209878">
    <property type="component" value="Unassembled WGS sequence"/>
</dbReference>
<protein>
    <submittedName>
        <fullName evidence="2">Uncharacterized protein</fullName>
    </submittedName>
</protein>
<proteinExistence type="predicted"/>
<organism evidence="2 3">
    <name type="scientific">Ridgeia piscesae</name>
    <name type="common">Tubeworm</name>
    <dbReference type="NCBI Taxonomy" id="27915"/>
    <lineage>
        <taxon>Eukaryota</taxon>
        <taxon>Metazoa</taxon>
        <taxon>Spiralia</taxon>
        <taxon>Lophotrochozoa</taxon>
        <taxon>Annelida</taxon>
        <taxon>Polychaeta</taxon>
        <taxon>Sedentaria</taxon>
        <taxon>Canalipalpata</taxon>
        <taxon>Sabellida</taxon>
        <taxon>Siboglinidae</taxon>
        <taxon>Ridgeia</taxon>
    </lineage>
</organism>
<evidence type="ECO:0000313" key="3">
    <source>
        <dbReference type="Proteomes" id="UP001209878"/>
    </source>
</evidence>
<keyword evidence="1" id="KW-0732">Signal</keyword>
<dbReference type="EMBL" id="JAODUO010000515">
    <property type="protein sequence ID" value="KAK2179079.1"/>
    <property type="molecule type" value="Genomic_DNA"/>
</dbReference>
<name>A0AAD9NTQ7_RIDPI</name>
<comment type="caution">
    <text evidence="2">The sequence shown here is derived from an EMBL/GenBank/DDBJ whole genome shotgun (WGS) entry which is preliminary data.</text>
</comment>
<dbReference type="AlphaFoldDB" id="A0AAD9NTQ7"/>
<feature type="chain" id="PRO_5042274689" evidence="1">
    <location>
        <begin position="21"/>
        <end position="79"/>
    </location>
</feature>
<feature type="signal peptide" evidence="1">
    <location>
        <begin position="1"/>
        <end position="20"/>
    </location>
</feature>